<feature type="coiled-coil region" evidence="1">
    <location>
        <begin position="68"/>
        <end position="95"/>
    </location>
</feature>
<feature type="compositionally biased region" description="Polar residues" evidence="2">
    <location>
        <begin position="281"/>
        <end position="295"/>
    </location>
</feature>
<dbReference type="Proteomes" id="UP000789901">
    <property type="component" value="Unassembled WGS sequence"/>
</dbReference>
<accession>A0ABN7UVK0</accession>
<sequence length="338" mass="38098">MAQQPSRTRISRPSGNISFNNPSAPGIHNFRISLSESTEQQPNSLRVAFLEYQIACLTLQHSSVIQENNNLHSRLSSLTQENDNLRSKVAVLKAQVEIQEVALSISNKEFFEEFLNDQFSNHHCSSNYLAHVFIVRPSECKVPAFPADHFFSLTLEWTDIIRSKHISDDIGSDDADNISCYENSLIIRNIQKKNDIGCNPFPTNRQFSSDSLSIITSKGDISEIRRNVTIECSNAGYTNMKEDRPRRTFLGQCGLRSKGERRKSISLKEISCNQSRISRSSGNISFNNPPASGTHTFRIGPSEPTEHQPNPLQAAFLEYQIVELKLQHSFVIQGNNNL</sequence>
<comment type="caution">
    <text evidence="3">The sequence shown here is derived from an EMBL/GenBank/DDBJ whole genome shotgun (WGS) entry which is preliminary data.</text>
</comment>
<evidence type="ECO:0000256" key="1">
    <source>
        <dbReference type="SAM" id="Coils"/>
    </source>
</evidence>
<reference evidence="3 4" key="1">
    <citation type="submission" date="2021-06" db="EMBL/GenBank/DDBJ databases">
        <authorList>
            <person name="Kallberg Y."/>
            <person name="Tangrot J."/>
            <person name="Rosling A."/>
        </authorList>
    </citation>
    <scope>NUCLEOTIDE SEQUENCE [LARGE SCALE GENOMIC DNA]</scope>
    <source>
        <strain evidence="3 4">120-4 pot B 10/14</strain>
    </source>
</reference>
<feature type="region of interest" description="Disordered" evidence="2">
    <location>
        <begin position="1"/>
        <end position="23"/>
    </location>
</feature>
<dbReference type="EMBL" id="CAJVQB010005803">
    <property type="protein sequence ID" value="CAG8670356.1"/>
    <property type="molecule type" value="Genomic_DNA"/>
</dbReference>
<organism evidence="3 4">
    <name type="scientific">Gigaspora margarita</name>
    <dbReference type="NCBI Taxonomy" id="4874"/>
    <lineage>
        <taxon>Eukaryota</taxon>
        <taxon>Fungi</taxon>
        <taxon>Fungi incertae sedis</taxon>
        <taxon>Mucoromycota</taxon>
        <taxon>Glomeromycotina</taxon>
        <taxon>Glomeromycetes</taxon>
        <taxon>Diversisporales</taxon>
        <taxon>Gigasporaceae</taxon>
        <taxon>Gigaspora</taxon>
    </lineage>
</organism>
<gene>
    <name evidence="3" type="ORF">GMARGA_LOCUS10385</name>
</gene>
<feature type="region of interest" description="Disordered" evidence="2">
    <location>
        <begin position="281"/>
        <end position="308"/>
    </location>
</feature>
<evidence type="ECO:0000313" key="3">
    <source>
        <dbReference type="EMBL" id="CAG8670356.1"/>
    </source>
</evidence>
<evidence type="ECO:0000256" key="2">
    <source>
        <dbReference type="SAM" id="MobiDB-lite"/>
    </source>
</evidence>
<keyword evidence="1" id="KW-0175">Coiled coil</keyword>
<evidence type="ECO:0000313" key="4">
    <source>
        <dbReference type="Proteomes" id="UP000789901"/>
    </source>
</evidence>
<protein>
    <submittedName>
        <fullName evidence="3">45895_t:CDS:1</fullName>
    </submittedName>
</protein>
<proteinExistence type="predicted"/>
<name>A0ABN7UVK0_GIGMA</name>
<keyword evidence="4" id="KW-1185">Reference proteome</keyword>